<dbReference type="EMBL" id="ML979141">
    <property type="protein sequence ID" value="KAF1912035.1"/>
    <property type="molecule type" value="Genomic_DNA"/>
</dbReference>
<name>A0A6A5Q9D5_AMPQU</name>
<protein>
    <submittedName>
        <fullName evidence="2">Uncharacterized protein</fullName>
    </submittedName>
</protein>
<keyword evidence="3" id="KW-1185">Reference proteome</keyword>
<evidence type="ECO:0000313" key="3">
    <source>
        <dbReference type="Proteomes" id="UP000800096"/>
    </source>
</evidence>
<sequence>MADSNMTISAHSKGSVNSRPLSGVNNYTDEYGRTSCGSSELEHYRLRGVGLVKAANSIATAIYRANTQFERLQTFLRASGNKSSATTELFKNIAQVMAERNDRVRAKSRLDRTLNMVTKKYTNLIVGRMFTRVREALPQELVDVVWQHVVQESLSLEINGQIHVVPLRHGQARLLDHEGDLTRSWYFDTEVVGQQTANELRKIFWDSSTFRFEDRDSLGRFLTIVIPRYGLAPHSSHENILVRASNLRIGNPESRADLVRYLTLIGNPRNYSAAITLDIGSADPNSRSEFAQKRPRDYDVHENIPHFTAAEEQQAQDTAHLSKRARASLDDPAFVMLVRDLGPLLSCLFVQGHTSYITDENTCWRWGKDSGKIEGDVETRCARCFTEHRQLDYQQSHRFV</sequence>
<accession>A0A6A5Q9D5</accession>
<dbReference type="AlphaFoldDB" id="A0A6A5Q9D5"/>
<feature type="region of interest" description="Disordered" evidence="1">
    <location>
        <begin position="1"/>
        <end position="23"/>
    </location>
</feature>
<gene>
    <name evidence="2" type="ORF">BDU57DRAFT_523348</name>
</gene>
<dbReference type="Proteomes" id="UP000800096">
    <property type="component" value="Unassembled WGS sequence"/>
</dbReference>
<evidence type="ECO:0000313" key="2">
    <source>
        <dbReference type="EMBL" id="KAF1912035.1"/>
    </source>
</evidence>
<evidence type="ECO:0000256" key="1">
    <source>
        <dbReference type="SAM" id="MobiDB-lite"/>
    </source>
</evidence>
<reference evidence="2" key="1">
    <citation type="journal article" date="2020" name="Stud. Mycol.">
        <title>101 Dothideomycetes genomes: a test case for predicting lifestyles and emergence of pathogens.</title>
        <authorList>
            <person name="Haridas S."/>
            <person name="Albert R."/>
            <person name="Binder M."/>
            <person name="Bloem J."/>
            <person name="Labutti K."/>
            <person name="Salamov A."/>
            <person name="Andreopoulos B."/>
            <person name="Baker S."/>
            <person name="Barry K."/>
            <person name="Bills G."/>
            <person name="Bluhm B."/>
            <person name="Cannon C."/>
            <person name="Castanera R."/>
            <person name="Culley D."/>
            <person name="Daum C."/>
            <person name="Ezra D."/>
            <person name="Gonzalez J."/>
            <person name="Henrissat B."/>
            <person name="Kuo A."/>
            <person name="Liang C."/>
            <person name="Lipzen A."/>
            <person name="Lutzoni F."/>
            <person name="Magnuson J."/>
            <person name="Mondo S."/>
            <person name="Nolan M."/>
            <person name="Ohm R."/>
            <person name="Pangilinan J."/>
            <person name="Park H.-J."/>
            <person name="Ramirez L."/>
            <person name="Alfaro M."/>
            <person name="Sun H."/>
            <person name="Tritt A."/>
            <person name="Yoshinaga Y."/>
            <person name="Zwiers L.-H."/>
            <person name="Turgeon B."/>
            <person name="Goodwin S."/>
            <person name="Spatafora J."/>
            <person name="Crous P."/>
            <person name="Grigoriev I."/>
        </authorList>
    </citation>
    <scope>NUCLEOTIDE SEQUENCE</scope>
    <source>
        <strain evidence="2">HMLAC05119</strain>
    </source>
</reference>
<proteinExistence type="predicted"/>
<organism evidence="2 3">
    <name type="scientific">Ampelomyces quisqualis</name>
    <name type="common">Powdery mildew agent</name>
    <dbReference type="NCBI Taxonomy" id="50730"/>
    <lineage>
        <taxon>Eukaryota</taxon>
        <taxon>Fungi</taxon>
        <taxon>Dikarya</taxon>
        <taxon>Ascomycota</taxon>
        <taxon>Pezizomycotina</taxon>
        <taxon>Dothideomycetes</taxon>
        <taxon>Pleosporomycetidae</taxon>
        <taxon>Pleosporales</taxon>
        <taxon>Pleosporineae</taxon>
        <taxon>Phaeosphaeriaceae</taxon>
        <taxon>Ampelomyces</taxon>
    </lineage>
</organism>